<keyword evidence="5" id="KW-1185">Reference proteome</keyword>
<reference evidence="4 5" key="1">
    <citation type="submission" date="2018-01" db="EMBL/GenBank/DDBJ databases">
        <title>The draft genome of Hanstruepera neustonica JCM19743.</title>
        <authorList>
            <person name="He R.-H."/>
            <person name="Du Z.-J."/>
        </authorList>
    </citation>
    <scope>NUCLEOTIDE SEQUENCE [LARGE SCALE GENOMIC DNA]</scope>
    <source>
        <strain evidence="4 5">JCM19743</strain>
    </source>
</reference>
<dbReference type="PANTHER" id="PTHR15127">
    <property type="entry name" value="HEAVYWEIGHT, ISOFORM A"/>
    <property type="match status" value="1"/>
</dbReference>
<dbReference type="Proteomes" id="UP000236641">
    <property type="component" value="Unassembled WGS sequence"/>
</dbReference>
<feature type="domain" description="Pesticidal crystal protein Cry22Aa Ig-like" evidence="3">
    <location>
        <begin position="139"/>
        <end position="210"/>
    </location>
</feature>
<dbReference type="RefSeq" id="WP_123912662.1">
    <property type="nucleotide sequence ID" value="NZ_POWF01000006.1"/>
</dbReference>
<protein>
    <submittedName>
        <fullName evidence="4">Hyalin</fullName>
    </submittedName>
</protein>
<dbReference type="OrthoDB" id="5381604at2"/>
<evidence type="ECO:0000313" key="4">
    <source>
        <dbReference type="EMBL" id="PNQ72866.1"/>
    </source>
</evidence>
<dbReference type="Gene3D" id="2.60.40.10">
    <property type="entry name" value="Immunoglobulins"/>
    <property type="match status" value="2"/>
</dbReference>
<accession>A0A2K1DXV5</accession>
<comment type="caution">
    <text evidence="4">The sequence shown here is derived from an EMBL/GenBank/DDBJ whole genome shotgun (WGS) entry which is preliminary data.</text>
</comment>
<name>A0A2K1DXV5_9FLAO</name>
<dbReference type="InterPro" id="IPR051846">
    <property type="entry name" value="SH2_domain_adapters"/>
</dbReference>
<dbReference type="InterPro" id="IPR032179">
    <property type="entry name" value="Cry22Aa_Ig-like"/>
</dbReference>
<evidence type="ECO:0000256" key="2">
    <source>
        <dbReference type="SAM" id="SignalP"/>
    </source>
</evidence>
<evidence type="ECO:0000313" key="5">
    <source>
        <dbReference type="Proteomes" id="UP000236641"/>
    </source>
</evidence>
<sequence length="322" mass="32863">MRKITLPTFILAFLATIAFGSPKSVTLDDFSLEDNQPSFTSKVSITNHVSFNPNYRRIAAAVCQDITVYLDGTGSASIVPADIDNGSVGDGFSLDISSFSCADIGSPVTVTLTVTDSSDTTSDSCTAQVTVLDTTLPTISLNGPNPQTIEACSAYSELGAITNDNCSGIGGLVIDASAVNTSVVGSYSVTYDVADASGNNAVQVTRTVNVVDTTVPTITLNGSATVTVEACGTYNELGATADDGCLAIGAVVIDNSSVDETTVGSYTVTYNVSDAAGNSAVQVTRTVNVVDTTVPTITLNGLSTVTVEACGTYNELGATADD</sequence>
<proteinExistence type="predicted"/>
<dbReference type="AlphaFoldDB" id="A0A2K1DXV5"/>
<dbReference type="GO" id="GO:0001784">
    <property type="term" value="F:phosphotyrosine residue binding"/>
    <property type="evidence" value="ECO:0007669"/>
    <property type="project" value="TreeGrafter"/>
</dbReference>
<dbReference type="PANTHER" id="PTHR15127:SF32">
    <property type="entry name" value="HEAVYWEIGHT, ISOFORM A"/>
    <property type="match status" value="1"/>
</dbReference>
<feature type="signal peptide" evidence="2">
    <location>
        <begin position="1"/>
        <end position="20"/>
    </location>
</feature>
<feature type="domain" description="Pesticidal crystal protein Cry22Aa Ig-like" evidence="3">
    <location>
        <begin position="218"/>
        <end position="289"/>
    </location>
</feature>
<dbReference type="EMBL" id="POWF01000006">
    <property type="protein sequence ID" value="PNQ72866.1"/>
    <property type="molecule type" value="Genomic_DNA"/>
</dbReference>
<dbReference type="Pfam" id="PF16403">
    <property type="entry name" value="Bact_surface_Ig-like"/>
    <property type="match status" value="2"/>
</dbReference>
<evidence type="ECO:0000256" key="1">
    <source>
        <dbReference type="ARBA" id="ARBA00022999"/>
    </source>
</evidence>
<dbReference type="InterPro" id="IPR013783">
    <property type="entry name" value="Ig-like_fold"/>
</dbReference>
<evidence type="ECO:0000259" key="3">
    <source>
        <dbReference type="Pfam" id="PF16403"/>
    </source>
</evidence>
<keyword evidence="2" id="KW-0732">Signal</keyword>
<keyword evidence="1" id="KW-0727">SH2 domain</keyword>
<feature type="chain" id="PRO_5014459005" evidence="2">
    <location>
        <begin position="21"/>
        <end position="322"/>
    </location>
</feature>
<feature type="non-terminal residue" evidence="4">
    <location>
        <position position="322"/>
    </location>
</feature>
<gene>
    <name evidence="4" type="ORF">C1T31_10205</name>
</gene>
<organism evidence="4 5">
    <name type="scientific">Hanstruepera neustonica</name>
    <dbReference type="NCBI Taxonomy" id="1445657"/>
    <lineage>
        <taxon>Bacteria</taxon>
        <taxon>Pseudomonadati</taxon>
        <taxon>Bacteroidota</taxon>
        <taxon>Flavobacteriia</taxon>
        <taxon>Flavobacteriales</taxon>
        <taxon>Flavobacteriaceae</taxon>
        <taxon>Hanstruepera</taxon>
    </lineage>
</organism>